<evidence type="ECO:0000259" key="1">
    <source>
        <dbReference type="PROSITE" id="PS50943"/>
    </source>
</evidence>
<organism evidence="2 3">
    <name type="scientific">Rhizobium straminoryzae</name>
    <dbReference type="NCBI Taxonomy" id="1387186"/>
    <lineage>
        <taxon>Bacteria</taxon>
        <taxon>Pseudomonadati</taxon>
        <taxon>Pseudomonadota</taxon>
        <taxon>Alphaproteobacteria</taxon>
        <taxon>Hyphomicrobiales</taxon>
        <taxon>Rhizobiaceae</taxon>
        <taxon>Rhizobium/Agrobacterium group</taxon>
        <taxon>Rhizobium</taxon>
    </lineage>
</organism>
<reference evidence="2 3" key="1">
    <citation type="submission" date="2019-07" db="EMBL/GenBank/DDBJ databases">
        <title>Ln-dependent methylotrophs.</title>
        <authorList>
            <person name="Tani A."/>
        </authorList>
    </citation>
    <scope>NUCLEOTIDE SEQUENCE [LARGE SCALE GENOMIC DNA]</scope>
    <source>
        <strain evidence="2 3">SM12</strain>
    </source>
</reference>
<evidence type="ECO:0000313" key="3">
    <source>
        <dbReference type="Proteomes" id="UP000316801"/>
    </source>
</evidence>
<comment type="caution">
    <text evidence="2">The sequence shown here is derived from an EMBL/GenBank/DDBJ whole genome shotgun (WGS) entry which is preliminary data.</text>
</comment>
<dbReference type="AlphaFoldDB" id="A0A549TEQ9"/>
<accession>A0A549TEQ9</accession>
<dbReference type="Proteomes" id="UP000316801">
    <property type="component" value="Unassembled WGS sequence"/>
</dbReference>
<dbReference type="Gene3D" id="1.10.260.40">
    <property type="entry name" value="lambda repressor-like DNA-binding domains"/>
    <property type="match status" value="1"/>
</dbReference>
<dbReference type="SUPFAM" id="SSF47413">
    <property type="entry name" value="lambda repressor-like DNA-binding domains"/>
    <property type="match status" value="1"/>
</dbReference>
<dbReference type="EMBL" id="VJMG01000011">
    <property type="protein sequence ID" value="TRL40788.1"/>
    <property type="molecule type" value="Genomic_DNA"/>
</dbReference>
<protein>
    <submittedName>
        <fullName evidence="2">Helix-turn-helix domain-containing protein</fullName>
    </submittedName>
</protein>
<dbReference type="CDD" id="cd00093">
    <property type="entry name" value="HTH_XRE"/>
    <property type="match status" value="1"/>
</dbReference>
<feature type="domain" description="HTH cro/C1-type" evidence="1">
    <location>
        <begin position="28"/>
        <end position="81"/>
    </location>
</feature>
<keyword evidence="3" id="KW-1185">Reference proteome</keyword>
<dbReference type="InterPro" id="IPR001387">
    <property type="entry name" value="Cro/C1-type_HTH"/>
</dbReference>
<name>A0A549TEQ9_9HYPH</name>
<evidence type="ECO:0000313" key="2">
    <source>
        <dbReference type="EMBL" id="TRL40788.1"/>
    </source>
</evidence>
<dbReference type="InterPro" id="IPR010982">
    <property type="entry name" value="Lambda_DNA-bd_dom_sf"/>
</dbReference>
<gene>
    <name evidence="2" type="ORF">FNA46_05660</name>
</gene>
<proteinExistence type="predicted"/>
<dbReference type="Pfam" id="PF13560">
    <property type="entry name" value="HTH_31"/>
    <property type="match status" value="1"/>
</dbReference>
<dbReference type="PROSITE" id="PS50943">
    <property type="entry name" value="HTH_CROC1"/>
    <property type="match status" value="1"/>
</dbReference>
<sequence length="95" mass="10366">MASIDVYGQFADMGQPTSDAILSPALCRAARGYLDWTQADLAEHSGVSRSTIRDFEGGRHPIHRSTEAQLRLAFERSGIAFMRADCACVGVYADK</sequence>
<dbReference type="GO" id="GO:0003677">
    <property type="term" value="F:DNA binding"/>
    <property type="evidence" value="ECO:0007669"/>
    <property type="project" value="InterPro"/>
</dbReference>